<dbReference type="PANTHER" id="PTHR46765:SF1">
    <property type="entry name" value="P-LOOP CONTAINING NUCLEOSIDE TRIPHOSPHATE HYDROLASES SUPERFAMILY PROTEIN"/>
    <property type="match status" value="1"/>
</dbReference>
<keyword evidence="2" id="KW-0539">Nucleus</keyword>
<organism evidence="3 4">
    <name type="scientific">Phlebotomus papatasi</name>
    <name type="common">Sandfly</name>
    <dbReference type="NCBI Taxonomy" id="29031"/>
    <lineage>
        <taxon>Eukaryota</taxon>
        <taxon>Metazoa</taxon>
        <taxon>Ecdysozoa</taxon>
        <taxon>Arthropoda</taxon>
        <taxon>Hexapoda</taxon>
        <taxon>Insecta</taxon>
        <taxon>Pterygota</taxon>
        <taxon>Neoptera</taxon>
        <taxon>Endopterygota</taxon>
        <taxon>Diptera</taxon>
        <taxon>Nematocera</taxon>
        <taxon>Psychodoidea</taxon>
        <taxon>Psychodidae</taxon>
        <taxon>Phlebotomus</taxon>
        <taxon>Phlebotomus</taxon>
    </lineage>
</organism>
<dbReference type="VEuPathDB" id="VectorBase:PPAPM1_006210"/>
<proteinExistence type="predicted"/>
<sequence>MKRPPSRMENIVNVVQSGGDYERLSQGIFENYLAQKVSDAAMQNTAEVADWFVFSDSLQKMINQQQNYSIYPYLPYTFAMWHSLLATLQRANISFPSKGFESSQKLQTHKMLMIALRKGLGSTVRGIGEGCVMLLDTLPLIRRILSPSIRSVSLQLLTPKERSDLQHAVEVMADLGVKFVQVKGIDGAFKYQMEPDIELLSFFRSSEDIPLSYWTRQLVAREVDLENMRRAKPKVGEVSKKKHEAKTPNHLQSLQPKKVVGNVSKYKELI</sequence>
<evidence type="ECO:0000313" key="3">
    <source>
        <dbReference type="EnsemblMetazoa" id="PPAI002557-PA"/>
    </source>
</evidence>
<dbReference type="GO" id="GO:0005634">
    <property type="term" value="C:nucleus"/>
    <property type="evidence" value="ECO:0007669"/>
    <property type="project" value="UniProtKB-SubCell"/>
</dbReference>
<reference evidence="3" key="1">
    <citation type="submission" date="2022-08" db="UniProtKB">
        <authorList>
            <consortium name="EnsemblMetazoa"/>
        </authorList>
    </citation>
    <scope>IDENTIFICATION</scope>
    <source>
        <strain evidence="3">Israel</strain>
    </source>
</reference>
<evidence type="ECO:0000256" key="1">
    <source>
        <dbReference type="ARBA" id="ARBA00004123"/>
    </source>
</evidence>
<dbReference type="EnsemblMetazoa" id="PPAI002557-RA">
    <property type="protein sequence ID" value="PPAI002557-PA"/>
    <property type="gene ID" value="PPAI002557"/>
</dbReference>
<evidence type="ECO:0000313" key="4">
    <source>
        <dbReference type="Proteomes" id="UP000092462"/>
    </source>
</evidence>
<dbReference type="Proteomes" id="UP000092462">
    <property type="component" value="Unassembled WGS sequence"/>
</dbReference>
<name>A0A1B0D4Z9_PHLPP</name>
<dbReference type="AlphaFoldDB" id="A0A1B0D4Z9"/>
<accession>A0A1B0D4Z9</accession>
<dbReference type="VEuPathDB" id="VectorBase:PPAI002557"/>
<dbReference type="InterPro" id="IPR053016">
    <property type="entry name" value="CTF18-RFC_complex"/>
</dbReference>
<keyword evidence="4" id="KW-1185">Reference proteome</keyword>
<comment type="subcellular location">
    <subcellularLocation>
        <location evidence="1">Nucleus</location>
    </subcellularLocation>
</comment>
<dbReference type="PANTHER" id="PTHR46765">
    <property type="entry name" value="P-LOOP CONTAINING NUCLEOSIDE TRIPHOSPHATE HYDROLASES SUPERFAMILY PROTEIN"/>
    <property type="match status" value="1"/>
</dbReference>
<dbReference type="EMBL" id="AJVK01025006">
    <property type="status" value="NOT_ANNOTATED_CDS"/>
    <property type="molecule type" value="Genomic_DNA"/>
</dbReference>
<evidence type="ECO:0000256" key="2">
    <source>
        <dbReference type="ARBA" id="ARBA00023242"/>
    </source>
</evidence>
<protein>
    <submittedName>
        <fullName evidence="3">Uncharacterized protein</fullName>
    </submittedName>
</protein>